<dbReference type="InterPro" id="IPR022386">
    <property type="entry name" value="Chitin_NgcE"/>
</dbReference>
<dbReference type="Proteomes" id="UP001501521">
    <property type="component" value="Unassembled WGS sequence"/>
</dbReference>
<dbReference type="NCBIfam" id="TIGR03851">
    <property type="entry name" value="chitin_NgcE"/>
    <property type="match status" value="1"/>
</dbReference>
<feature type="region of interest" description="Disordered" evidence="5">
    <location>
        <begin position="25"/>
        <end position="51"/>
    </location>
</feature>
<dbReference type="RefSeq" id="WP_345581435.1">
    <property type="nucleotide sequence ID" value="NZ_BAABLV010000024.1"/>
</dbReference>
<organism evidence="7 8">
    <name type="scientific">Tessaracoccus lubricantis</name>
    <dbReference type="NCBI Taxonomy" id="545543"/>
    <lineage>
        <taxon>Bacteria</taxon>
        <taxon>Bacillati</taxon>
        <taxon>Actinomycetota</taxon>
        <taxon>Actinomycetes</taxon>
        <taxon>Propionibacteriales</taxon>
        <taxon>Propionibacteriaceae</taxon>
        <taxon>Tessaracoccus</taxon>
    </lineage>
</organism>
<evidence type="ECO:0000256" key="6">
    <source>
        <dbReference type="SAM" id="SignalP"/>
    </source>
</evidence>
<evidence type="ECO:0000256" key="5">
    <source>
        <dbReference type="SAM" id="MobiDB-lite"/>
    </source>
</evidence>
<keyword evidence="4 6" id="KW-0732">Signal</keyword>
<keyword evidence="8" id="KW-1185">Reference proteome</keyword>
<evidence type="ECO:0000256" key="1">
    <source>
        <dbReference type="ARBA" id="ARBA00004196"/>
    </source>
</evidence>
<name>A0ABP9FDB8_9ACTN</name>
<dbReference type="Pfam" id="PF13416">
    <property type="entry name" value="SBP_bac_8"/>
    <property type="match status" value="1"/>
</dbReference>
<feature type="compositionally biased region" description="Low complexity" evidence="5">
    <location>
        <begin position="33"/>
        <end position="46"/>
    </location>
</feature>
<comment type="subcellular location">
    <subcellularLocation>
        <location evidence="1">Cell envelope</location>
    </subcellularLocation>
</comment>
<gene>
    <name evidence="7" type="primary">ngcE</name>
    <name evidence="7" type="ORF">GCM10025789_15390</name>
</gene>
<feature type="chain" id="PRO_5045196156" evidence="6">
    <location>
        <begin position="19"/>
        <end position="463"/>
    </location>
</feature>
<evidence type="ECO:0000313" key="8">
    <source>
        <dbReference type="Proteomes" id="UP001501521"/>
    </source>
</evidence>
<dbReference type="PANTHER" id="PTHR43649">
    <property type="entry name" value="ARABINOSE-BINDING PROTEIN-RELATED"/>
    <property type="match status" value="1"/>
</dbReference>
<evidence type="ECO:0000256" key="2">
    <source>
        <dbReference type="ARBA" id="ARBA00008520"/>
    </source>
</evidence>
<dbReference type="InterPro" id="IPR006059">
    <property type="entry name" value="SBP"/>
</dbReference>
<evidence type="ECO:0000256" key="4">
    <source>
        <dbReference type="ARBA" id="ARBA00022729"/>
    </source>
</evidence>
<comment type="similarity">
    <text evidence="2">Belongs to the bacterial solute-binding protein 1 family.</text>
</comment>
<dbReference type="PANTHER" id="PTHR43649:SF31">
    <property type="entry name" value="SN-GLYCEROL-3-PHOSPHATE-BINDING PERIPLASMIC PROTEIN UGPB"/>
    <property type="match status" value="1"/>
</dbReference>
<dbReference type="Gene3D" id="3.40.190.10">
    <property type="entry name" value="Periplasmic binding protein-like II"/>
    <property type="match status" value="1"/>
</dbReference>
<evidence type="ECO:0000256" key="3">
    <source>
        <dbReference type="ARBA" id="ARBA00022448"/>
    </source>
</evidence>
<dbReference type="InterPro" id="IPR050490">
    <property type="entry name" value="Bact_solute-bd_prot1"/>
</dbReference>
<comment type="caution">
    <text evidence="7">The sequence shown here is derived from an EMBL/GenBank/DDBJ whole genome shotgun (WGS) entry which is preliminary data.</text>
</comment>
<dbReference type="SUPFAM" id="SSF53850">
    <property type="entry name" value="Periplasmic binding protein-like II"/>
    <property type="match status" value="1"/>
</dbReference>
<protein>
    <submittedName>
        <fullName evidence="7">N-acetylglucosamine/diacetylchitobiose ABC transporter substrate-binding protein</fullName>
    </submittedName>
</protein>
<keyword evidence="3" id="KW-0813">Transport</keyword>
<feature type="signal peptide" evidence="6">
    <location>
        <begin position="1"/>
        <end position="18"/>
    </location>
</feature>
<proteinExistence type="inferred from homology"/>
<dbReference type="EMBL" id="BAABLV010000024">
    <property type="protein sequence ID" value="GAA4898420.1"/>
    <property type="molecule type" value="Genomic_DNA"/>
</dbReference>
<sequence length="463" mass="49386">MTLGRRHFLAAAAVAPLAACVTQPGPAPSGEVSSTSATPSPSPTATESLPFGLEVPGDVHAVVFDGAFGVAYVRDAARTMRENHPGLRVTVESSDDITADVSALFEEGETPPDLVDNSGSHQLAVADIADRLLPLDDLMAAENLEGETIAETLYSGVVQAGTFNGRHVALDYALSVFGLWHSASHFAAQGWAVPTAWDELLELGEQAKGLGQHLFVWGDEAASYYAELAISSAIKEGGHEVRRALDNLEADGWRHPAVAGVLQAMEACVEAGFVLHGGAYIEAQAEWSLQQRALFYPSGSWIAREMDSRTTQGFEMTVAPVPTLTAAPTLPPAAVHAQPVEQFIVPEDADNPAGGLELLRVMLSRQAAEAFARTNLVPTVVRTTVPADLESTALVAQTRLLADAGEDVYSWRFVSHYGLTEDYNRLWGRFLSGDLGAAALGDELQSLSDAVREDPSIRRYTVD</sequence>
<dbReference type="PROSITE" id="PS51318">
    <property type="entry name" value="TAT"/>
    <property type="match status" value="1"/>
</dbReference>
<reference evidence="8" key="1">
    <citation type="journal article" date="2019" name="Int. J. Syst. Evol. Microbiol.">
        <title>The Global Catalogue of Microorganisms (GCM) 10K type strain sequencing project: providing services to taxonomists for standard genome sequencing and annotation.</title>
        <authorList>
            <consortium name="The Broad Institute Genomics Platform"/>
            <consortium name="The Broad Institute Genome Sequencing Center for Infectious Disease"/>
            <person name="Wu L."/>
            <person name="Ma J."/>
        </authorList>
    </citation>
    <scope>NUCLEOTIDE SEQUENCE [LARGE SCALE GENOMIC DNA]</scope>
    <source>
        <strain evidence="8">JCM 19125</strain>
    </source>
</reference>
<evidence type="ECO:0000313" key="7">
    <source>
        <dbReference type="EMBL" id="GAA4898420.1"/>
    </source>
</evidence>
<dbReference type="InterPro" id="IPR006311">
    <property type="entry name" value="TAT_signal"/>
</dbReference>
<accession>A0ABP9FDB8</accession>